<sequence length="618" mass="68223">MVMEASPSPQSVGREFVRQYYTLLNQAPAHLHRFYNQHSSFVHGGLDSNRECTPAIGQKQIHQKIQQLNFRDCHAKISQVDSQLTLENGVVVQVSGELSNAGQPMRRFTQTFVLAVQAPKTYYVHNDIFRYQDLIFPDEDEADVSGGDSGESGEREVEEIGRSEPEEDEHQTQAQQLSAPAQAAEQQAQPPLIPTQQPPLQQQQPMYYAAPPQPHVHPVIQQVLNGTVHEETINQQLPQQQQQQQQQPPPPPPAQQHPYIAEPAAQSQFVQEAELSNGEQQQQQSENEPQAQTEERNEQPETEAFTASTQETEPEHQVSNITVNSSGPKTYATLVKSFPNTTTGATSPQAPKLSMSPPPMTNLRLDDRSPLHPANNGPASTTVSNNVSAAQQQTHRVSGNQPPQQQQQQQQQQHPQQQRVPRGGLVQRDGERRGTRLGQYSDAHQLFLGNLPHNASENDLRQVFERYGRVAELRVHSKSNDRCKGPQGGNNTARVPNYGFITFEDIQVVTKVLNSLPIYYPDESGQKLNVEEKKVRPRPMLDGSGGRLNSGDGGMRSMGGQQQQQQQRGPGGPGSVMRGGQHGARGGRGGFSRGGDGGRGGGMRQPGNPSNPGYQNRR</sequence>
<dbReference type="PANTHER" id="PTHR10693">
    <property type="entry name" value="RAS GTPASE-ACTIVATING PROTEIN-BINDING PROTEIN"/>
    <property type="match status" value="1"/>
</dbReference>
<evidence type="ECO:0000313" key="9">
    <source>
        <dbReference type="RefSeq" id="XP_011633461.1"/>
    </source>
</evidence>
<dbReference type="Pfam" id="PF02136">
    <property type="entry name" value="NTF2"/>
    <property type="match status" value="1"/>
</dbReference>
<dbReference type="SMART" id="SM00360">
    <property type="entry name" value="RRM"/>
    <property type="match status" value="1"/>
</dbReference>
<feature type="compositionally biased region" description="Gly residues" evidence="4">
    <location>
        <begin position="543"/>
        <end position="557"/>
    </location>
</feature>
<evidence type="ECO:0000256" key="2">
    <source>
        <dbReference type="ARBA" id="ARBA00022884"/>
    </source>
</evidence>
<dbReference type="PROSITE" id="PS50102">
    <property type="entry name" value="RRM"/>
    <property type="match status" value="1"/>
</dbReference>
<feature type="compositionally biased region" description="Polar residues" evidence="4">
    <location>
        <begin position="607"/>
        <end position="618"/>
    </location>
</feature>
<dbReference type="OrthoDB" id="9972865at2759"/>
<name>A0A6I9WNT6_9HYME</name>
<feature type="compositionally biased region" description="Polar residues" evidence="4">
    <location>
        <begin position="305"/>
        <end position="328"/>
    </location>
</feature>
<feature type="domain" description="NTF2" evidence="6">
    <location>
        <begin position="12"/>
        <end position="131"/>
    </location>
</feature>
<evidence type="ECO:0000256" key="4">
    <source>
        <dbReference type="SAM" id="MobiDB-lite"/>
    </source>
</evidence>
<dbReference type="SUPFAM" id="SSF54928">
    <property type="entry name" value="RNA-binding domain, RBD"/>
    <property type="match status" value="1"/>
</dbReference>
<feature type="compositionally biased region" description="Gly residues" evidence="4">
    <location>
        <begin position="580"/>
        <end position="604"/>
    </location>
</feature>
<dbReference type="InterPro" id="IPR035979">
    <property type="entry name" value="RBD_domain_sf"/>
</dbReference>
<accession>A0A6I9WNT6</accession>
<evidence type="ECO:0000313" key="10">
    <source>
        <dbReference type="RefSeq" id="XP_025073482.1"/>
    </source>
</evidence>
<dbReference type="RefSeq" id="XP_011633460.1">
    <property type="nucleotide sequence ID" value="XM_011635158.2"/>
</dbReference>
<evidence type="ECO:0000259" key="5">
    <source>
        <dbReference type="PROSITE" id="PS50102"/>
    </source>
</evidence>
<feature type="region of interest" description="Disordered" evidence="4">
    <location>
        <begin position="529"/>
        <end position="618"/>
    </location>
</feature>
<dbReference type="CDD" id="cd00780">
    <property type="entry name" value="NTF2"/>
    <property type="match status" value="1"/>
</dbReference>
<dbReference type="RefSeq" id="XP_025073482.1">
    <property type="nucleotide sequence ID" value="XM_025217697.1"/>
</dbReference>
<dbReference type="GO" id="GO:1990904">
    <property type="term" value="C:ribonucleoprotein complex"/>
    <property type="evidence" value="ECO:0007669"/>
    <property type="project" value="TreeGrafter"/>
</dbReference>
<feature type="compositionally biased region" description="Polar residues" evidence="4">
    <location>
        <begin position="338"/>
        <end position="349"/>
    </location>
</feature>
<evidence type="ECO:0000259" key="6">
    <source>
        <dbReference type="PROSITE" id="PS50177"/>
    </source>
</evidence>
<dbReference type="SUPFAM" id="SSF54427">
    <property type="entry name" value="NTF2-like"/>
    <property type="match status" value="1"/>
</dbReference>
<dbReference type="InterPro" id="IPR018222">
    <property type="entry name" value="Nuclear_transport_factor_2_euk"/>
</dbReference>
<feature type="compositionally biased region" description="Low complexity" evidence="4">
    <location>
        <begin position="279"/>
        <end position="292"/>
    </location>
</feature>
<dbReference type="GeneID" id="105424762"/>
<dbReference type="InterPro" id="IPR002075">
    <property type="entry name" value="NTF2_dom"/>
</dbReference>
<evidence type="ECO:0000256" key="3">
    <source>
        <dbReference type="PROSITE-ProRule" id="PRU00176"/>
    </source>
</evidence>
<feature type="compositionally biased region" description="Low complexity" evidence="4">
    <location>
        <begin position="401"/>
        <end position="418"/>
    </location>
</feature>
<dbReference type="GO" id="GO:0010494">
    <property type="term" value="C:cytoplasmic stress granule"/>
    <property type="evidence" value="ECO:0007669"/>
    <property type="project" value="UniProtKB-SubCell"/>
</dbReference>
<evidence type="ECO:0000313" key="7">
    <source>
        <dbReference type="Proteomes" id="UP000504615"/>
    </source>
</evidence>
<feature type="compositionally biased region" description="Low complexity" evidence="4">
    <location>
        <begin position="235"/>
        <end position="246"/>
    </location>
</feature>
<dbReference type="FunFam" id="3.10.450.50:FF:000010">
    <property type="entry name" value="Ras GTPase-activating protein-binding protein"/>
    <property type="match status" value="1"/>
</dbReference>
<evidence type="ECO:0000313" key="8">
    <source>
        <dbReference type="RefSeq" id="XP_011633460.1"/>
    </source>
</evidence>
<organism evidence="7 9">
    <name type="scientific">Pogonomyrmex barbatus</name>
    <name type="common">red harvester ant</name>
    <dbReference type="NCBI Taxonomy" id="144034"/>
    <lineage>
        <taxon>Eukaryota</taxon>
        <taxon>Metazoa</taxon>
        <taxon>Ecdysozoa</taxon>
        <taxon>Arthropoda</taxon>
        <taxon>Hexapoda</taxon>
        <taxon>Insecta</taxon>
        <taxon>Pterygota</taxon>
        <taxon>Neoptera</taxon>
        <taxon>Endopterygota</taxon>
        <taxon>Hymenoptera</taxon>
        <taxon>Apocrita</taxon>
        <taxon>Aculeata</taxon>
        <taxon>Formicoidea</taxon>
        <taxon>Formicidae</taxon>
        <taxon>Myrmicinae</taxon>
        <taxon>Pogonomyrmex</taxon>
    </lineage>
</organism>
<keyword evidence="7" id="KW-1185">Reference proteome</keyword>
<dbReference type="Gene3D" id="3.10.450.50">
    <property type="match status" value="1"/>
</dbReference>
<evidence type="ECO:0000256" key="1">
    <source>
        <dbReference type="ARBA" id="ARBA00004210"/>
    </source>
</evidence>
<dbReference type="Gene3D" id="3.30.70.330">
    <property type="match status" value="1"/>
</dbReference>
<dbReference type="Pfam" id="PF00076">
    <property type="entry name" value="RRM_1"/>
    <property type="match status" value="1"/>
</dbReference>
<dbReference type="InterPro" id="IPR032710">
    <property type="entry name" value="NTF2-like_dom_sf"/>
</dbReference>
<dbReference type="InterPro" id="IPR000504">
    <property type="entry name" value="RRM_dom"/>
</dbReference>
<gene>
    <name evidence="8 9 10" type="primary">LOC105424762</name>
</gene>
<dbReference type="AlphaFoldDB" id="A0A6I9WNT6"/>
<dbReference type="GO" id="GO:0005829">
    <property type="term" value="C:cytosol"/>
    <property type="evidence" value="ECO:0007669"/>
    <property type="project" value="TreeGrafter"/>
</dbReference>
<feature type="compositionally biased region" description="Basic and acidic residues" evidence="4">
    <location>
        <begin position="152"/>
        <end position="164"/>
    </location>
</feature>
<keyword evidence="2 3" id="KW-0694">RNA-binding</keyword>
<feature type="domain" description="RRM" evidence="5">
    <location>
        <begin position="444"/>
        <end position="535"/>
    </location>
</feature>
<feature type="region of interest" description="Disordered" evidence="4">
    <location>
        <begin position="231"/>
        <end position="428"/>
    </location>
</feature>
<reference evidence="8 9" key="1">
    <citation type="submission" date="2025-04" db="UniProtKB">
        <authorList>
            <consortium name="RefSeq"/>
        </authorList>
    </citation>
    <scope>IDENTIFICATION</scope>
</reference>
<feature type="compositionally biased region" description="Low complexity" evidence="4">
    <location>
        <begin position="172"/>
        <end position="190"/>
    </location>
</feature>
<dbReference type="InterPro" id="IPR012677">
    <property type="entry name" value="Nucleotide-bd_a/b_plait_sf"/>
</dbReference>
<dbReference type="CTD" id="47998"/>
<feature type="compositionally biased region" description="Polar residues" evidence="4">
    <location>
        <begin position="377"/>
        <end position="400"/>
    </location>
</feature>
<feature type="region of interest" description="Disordered" evidence="4">
    <location>
        <begin position="140"/>
        <end position="201"/>
    </location>
</feature>
<comment type="subcellular location">
    <subcellularLocation>
        <location evidence="1">Cytoplasm</location>
        <location evidence="1">Stress granule</location>
    </subcellularLocation>
</comment>
<dbReference type="PROSITE" id="PS50177">
    <property type="entry name" value="NTF2_DOMAIN"/>
    <property type="match status" value="1"/>
</dbReference>
<dbReference type="Proteomes" id="UP000504615">
    <property type="component" value="Unplaced"/>
</dbReference>
<protein>
    <submittedName>
        <fullName evidence="8 9">Ras GTPase-activating protein-binding protein 1</fullName>
    </submittedName>
</protein>
<feature type="compositionally biased region" description="Low complexity" evidence="4">
    <location>
        <begin position="558"/>
        <end position="568"/>
    </location>
</feature>
<dbReference type="InterPro" id="IPR039539">
    <property type="entry name" value="Ras_GTPase_bind_prot"/>
</dbReference>
<proteinExistence type="predicted"/>
<dbReference type="RefSeq" id="XP_011633461.1">
    <property type="nucleotide sequence ID" value="XM_011635159.2"/>
</dbReference>
<dbReference type="GO" id="GO:0003729">
    <property type="term" value="F:mRNA binding"/>
    <property type="evidence" value="ECO:0007669"/>
    <property type="project" value="TreeGrafter"/>
</dbReference>
<dbReference type="KEGG" id="pbar:105424762"/>
<dbReference type="PANTHER" id="PTHR10693:SF20">
    <property type="entry name" value="AT27578P"/>
    <property type="match status" value="1"/>
</dbReference>